<dbReference type="Proteomes" id="UP001623041">
    <property type="component" value="Unassembled WGS sequence"/>
</dbReference>
<accession>A0ABW8RG76</accession>
<sequence length="281" mass="31994">MSELNTRHIETEGYFTYLVESGSSENETIILLHGGGPGASALSNWREFIPGLSKEFHVLAPDILGYGNTDHPEDMPKSLRGWMRQRVNQVLSVMDQLGVEKAHLVGNSMGGALAMHLVMTSPNRFNRISLMGSAGGHSSGPTAEVERMVNFYKDPTISALENLTKWFVYDENILSDRIENIVKERFKEVMRTEVRRSYECFFSSSPAEMAIPVSALKRMNHPFLIAHGREDRFVTPDSSIFLQQHLPNAQLHIFNKCGHWVQIEKRDSYLKLLIDFFKEEY</sequence>
<dbReference type="RefSeq" id="WP_406581058.1">
    <property type="nucleotide sequence ID" value="NZ_JBJHQH010000009.1"/>
</dbReference>
<reference evidence="3 4" key="1">
    <citation type="submission" date="2024-11" db="EMBL/GenBank/DDBJ databases">
        <authorList>
            <person name="Lucas J.A."/>
        </authorList>
    </citation>
    <scope>NUCLEOTIDE SEQUENCE [LARGE SCALE GENOMIC DNA]</scope>
    <source>
        <strain evidence="3 4">Z 5.4</strain>
    </source>
</reference>
<keyword evidence="4" id="KW-1185">Reference proteome</keyword>
<evidence type="ECO:0000313" key="4">
    <source>
        <dbReference type="Proteomes" id="UP001623041"/>
    </source>
</evidence>
<dbReference type="PANTHER" id="PTHR43798">
    <property type="entry name" value="MONOACYLGLYCEROL LIPASE"/>
    <property type="match status" value="1"/>
</dbReference>
<dbReference type="Gene3D" id="3.40.50.1820">
    <property type="entry name" value="alpha/beta hydrolase"/>
    <property type="match status" value="1"/>
</dbReference>
<proteinExistence type="predicted"/>
<dbReference type="InterPro" id="IPR000639">
    <property type="entry name" value="Epox_hydrolase-like"/>
</dbReference>
<comment type="caution">
    <text evidence="3">The sequence shown here is derived from an EMBL/GenBank/DDBJ whole genome shotgun (WGS) entry which is preliminary data.</text>
</comment>
<dbReference type="SUPFAM" id="SSF53474">
    <property type="entry name" value="alpha/beta-Hydrolases"/>
    <property type="match status" value="1"/>
</dbReference>
<protein>
    <submittedName>
        <fullName evidence="3">Alpha/beta fold hydrolase</fullName>
    </submittedName>
</protein>
<dbReference type="PRINTS" id="PR00111">
    <property type="entry name" value="ABHYDROLASE"/>
</dbReference>
<evidence type="ECO:0000259" key="2">
    <source>
        <dbReference type="Pfam" id="PF00561"/>
    </source>
</evidence>
<dbReference type="PANTHER" id="PTHR43798:SF31">
    <property type="entry name" value="AB HYDROLASE SUPERFAMILY PROTEIN YCLE"/>
    <property type="match status" value="1"/>
</dbReference>
<name>A0ABW8RG76_9BACI</name>
<dbReference type="InterPro" id="IPR000073">
    <property type="entry name" value="AB_hydrolase_1"/>
</dbReference>
<dbReference type="PRINTS" id="PR00412">
    <property type="entry name" value="EPOXHYDRLASE"/>
</dbReference>
<gene>
    <name evidence="3" type="ORF">ACJEBI_13390</name>
</gene>
<organism evidence="3 4">
    <name type="scientific">Bacillus salipaludis</name>
    <dbReference type="NCBI Taxonomy" id="2547811"/>
    <lineage>
        <taxon>Bacteria</taxon>
        <taxon>Bacillati</taxon>
        <taxon>Bacillota</taxon>
        <taxon>Bacilli</taxon>
        <taxon>Bacillales</taxon>
        <taxon>Bacillaceae</taxon>
        <taxon>Bacillus</taxon>
    </lineage>
</organism>
<dbReference type="InterPro" id="IPR029058">
    <property type="entry name" value="AB_hydrolase_fold"/>
</dbReference>
<feature type="domain" description="AB hydrolase-1" evidence="2">
    <location>
        <begin position="29"/>
        <end position="139"/>
    </location>
</feature>
<evidence type="ECO:0000313" key="3">
    <source>
        <dbReference type="EMBL" id="MFK9092477.1"/>
    </source>
</evidence>
<dbReference type="Pfam" id="PF00561">
    <property type="entry name" value="Abhydrolase_1"/>
    <property type="match status" value="2"/>
</dbReference>
<dbReference type="GO" id="GO:0016787">
    <property type="term" value="F:hydrolase activity"/>
    <property type="evidence" value="ECO:0007669"/>
    <property type="project" value="UniProtKB-KW"/>
</dbReference>
<keyword evidence="1 3" id="KW-0378">Hydrolase</keyword>
<feature type="domain" description="AB hydrolase-1" evidence="2">
    <location>
        <begin position="192"/>
        <end position="265"/>
    </location>
</feature>
<evidence type="ECO:0000256" key="1">
    <source>
        <dbReference type="ARBA" id="ARBA00022801"/>
    </source>
</evidence>
<dbReference type="InterPro" id="IPR050266">
    <property type="entry name" value="AB_hydrolase_sf"/>
</dbReference>
<dbReference type="EMBL" id="JBJHQH010000009">
    <property type="protein sequence ID" value="MFK9092477.1"/>
    <property type="molecule type" value="Genomic_DNA"/>
</dbReference>